<dbReference type="SUPFAM" id="SSF52172">
    <property type="entry name" value="CheY-like"/>
    <property type="match status" value="1"/>
</dbReference>
<dbReference type="InterPro" id="IPR001867">
    <property type="entry name" value="OmpR/PhoB-type_DNA-bd"/>
</dbReference>
<dbReference type="InterPro" id="IPR016032">
    <property type="entry name" value="Sig_transdc_resp-reg_C-effctor"/>
</dbReference>
<keyword evidence="6 9" id="KW-0238">DNA-binding</keyword>
<protein>
    <submittedName>
        <fullName evidence="12">Chemotaxis protein CheY</fullName>
    </submittedName>
</protein>
<dbReference type="Gene3D" id="6.10.250.690">
    <property type="match status" value="1"/>
</dbReference>
<comment type="subcellular location">
    <subcellularLocation>
        <location evidence="1">Cytoplasm</location>
    </subcellularLocation>
</comment>
<dbReference type="SUPFAM" id="SSF46894">
    <property type="entry name" value="C-terminal effector domain of the bipartite response regulators"/>
    <property type="match status" value="1"/>
</dbReference>
<keyword evidence="3 8" id="KW-0597">Phosphoprotein</keyword>
<dbReference type="AlphaFoldDB" id="A0A084IN09"/>
<dbReference type="InterPro" id="IPR036388">
    <property type="entry name" value="WH-like_DNA-bd_sf"/>
</dbReference>
<dbReference type="InterPro" id="IPR039420">
    <property type="entry name" value="WalR-like"/>
</dbReference>
<dbReference type="PANTHER" id="PTHR48111">
    <property type="entry name" value="REGULATOR OF RPOS"/>
    <property type="match status" value="1"/>
</dbReference>
<organism evidence="12 13">
    <name type="scientific">Salinisphaera hydrothermalis (strain C41B8)</name>
    <dbReference type="NCBI Taxonomy" id="1304275"/>
    <lineage>
        <taxon>Bacteria</taxon>
        <taxon>Pseudomonadati</taxon>
        <taxon>Pseudomonadota</taxon>
        <taxon>Gammaproteobacteria</taxon>
        <taxon>Salinisphaerales</taxon>
        <taxon>Salinisphaeraceae</taxon>
        <taxon>Salinisphaera</taxon>
    </lineage>
</organism>
<evidence type="ECO:0000313" key="13">
    <source>
        <dbReference type="Proteomes" id="UP000028302"/>
    </source>
</evidence>
<proteinExistence type="predicted"/>
<dbReference type="GO" id="GO:0000976">
    <property type="term" value="F:transcription cis-regulatory region binding"/>
    <property type="evidence" value="ECO:0007669"/>
    <property type="project" value="TreeGrafter"/>
</dbReference>
<gene>
    <name evidence="12" type="ORF">C41B8_05897</name>
</gene>
<dbReference type="OrthoDB" id="9802426at2"/>
<dbReference type="PROSITE" id="PS51755">
    <property type="entry name" value="OMPR_PHOB"/>
    <property type="match status" value="1"/>
</dbReference>
<comment type="caution">
    <text evidence="12">The sequence shown here is derived from an EMBL/GenBank/DDBJ whole genome shotgun (WGS) entry which is preliminary data.</text>
</comment>
<dbReference type="PROSITE" id="PS50110">
    <property type="entry name" value="RESPONSE_REGULATORY"/>
    <property type="match status" value="1"/>
</dbReference>
<keyword evidence="2" id="KW-0963">Cytoplasm</keyword>
<accession>A0A084IN09</accession>
<dbReference type="InterPro" id="IPR001789">
    <property type="entry name" value="Sig_transdc_resp-reg_receiver"/>
</dbReference>
<dbReference type="Pfam" id="PF00486">
    <property type="entry name" value="Trans_reg_C"/>
    <property type="match status" value="1"/>
</dbReference>
<evidence type="ECO:0000259" key="10">
    <source>
        <dbReference type="PROSITE" id="PS50110"/>
    </source>
</evidence>
<keyword evidence="7" id="KW-0804">Transcription</keyword>
<dbReference type="PATRIC" id="fig|1304275.5.peg.1206"/>
<feature type="domain" description="Response regulatory" evidence="10">
    <location>
        <begin position="7"/>
        <end position="120"/>
    </location>
</feature>
<dbReference type="Pfam" id="PF00072">
    <property type="entry name" value="Response_reg"/>
    <property type="match status" value="1"/>
</dbReference>
<dbReference type="GO" id="GO:0000156">
    <property type="term" value="F:phosphorelay response regulator activity"/>
    <property type="evidence" value="ECO:0007669"/>
    <property type="project" value="TreeGrafter"/>
</dbReference>
<evidence type="ECO:0000256" key="6">
    <source>
        <dbReference type="ARBA" id="ARBA00023125"/>
    </source>
</evidence>
<dbReference type="PANTHER" id="PTHR48111:SF4">
    <property type="entry name" value="DNA-BINDING DUAL TRANSCRIPTIONAL REGULATOR OMPR"/>
    <property type="match status" value="1"/>
</dbReference>
<dbReference type="GO" id="GO:0005829">
    <property type="term" value="C:cytosol"/>
    <property type="evidence" value="ECO:0007669"/>
    <property type="project" value="TreeGrafter"/>
</dbReference>
<evidence type="ECO:0000313" key="12">
    <source>
        <dbReference type="EMBL" id="KEZ78093.1"/>
    </source>
</evidence>
<evidence type="ECO:0000256" key="2">
    <source>
        <dbReference type="ARBA" id="ARBA00022490"/>
    </source>
</evidence>
<evidence type="ECO:0000256" key="4">
    <source>
        <dbReference type="ARBA" id="ARBA00023012"/>
    </source>
</evidence>
<dbReference type="FunFam" id="3.40.50.2300:FF:000001">
    <property type="entry name" value="DNA-binding response regulator PhoB"/>
    <property type="match status" value="1"/>
</dbReference>
<evidence type="ECO:0000256" key="5">
    <source>
        <dbReference type="ARBA" id="ARBA00023015"/>
    </source>
</evidence>
<keyword evidence="13" id="KW-1185">Reference proteome</keyword>
<dbReference type="STRING" id="1304275.C41B8_05897"/>
<reference evidence="12 13" key="1">
    <citation type="submission" date="2013-03" db="EMBL/GenBank/DDBJ databases">
        <title>Salinisphaera hydrothermalis C41B8 Genome Sequencing.</title>
        <authorList>
            <person name="Li C."/>
            <person name="Lai Q."/>
            <person name="Shao Z."/>
        </authorList>
    </citation>
    <scope>NUCLEOTIDE SEQUENCE [LARGE SCALE GENOMIC DNA]</scope>
    <source>
        <strain evidence="12 13">C41B8</strain>
    </source>
</reference>
<dbReference type="GO" id="GO:0006355">
    <property type="term" value="P:regulation of DNA-templated transcription"/>
    <property type="evidence" value="ECO:0007669"/>
    <property type="project" value="InterPro"/>
</dbReference>
<dbReference type="Gene3D" id="1.10.10.10">
    <property type="entry name" value="Winged helix-like DNA-binding domain superfamily/Winged helix DNA-binding domain"/>
    <property type="match status" value="1"/>
</dbReference>
<feature type="DNA-binding region" description="OmpR/PhoB-type" evidence="9">
    <location>
        <begin position="135"/>
        <end position="235"/>
    </location>
</feature>
<evidence type="ECO:0000256" key="9">
    <source>
        <dbReference type="PROSITE-ProRule" id="PRU01091"/>
    </source>
</evidence>
<evidence type="ECO:0000259" key="11">
    <source>
        <dbReference type="PROSITE" id="PS51755"/>
    </source>
</evidence>
<keyword evidence="4" id="KW-0902">Two-component regulatory system</keyword>
<dbReference type="InterPro" id="IPR011006">
    <property type="entry name" value="CheY-like_superfamily"/>
</dbReference>
<keyword evidence="5" id="KW-0805">Transcription regulation</keyword>
<dbReference type="Proteomes" id="UP000028302">
    <property type="component" value="Unassembled WGS sequence"/>
</dbReference>
<dbReference type="CDD" id="cd00383">
    <property type="entry name" value="trans_reg_C"/>
    <property type="match status" value="1"/>
</dbReference>
<feature type="modified residue" description="4-aspartylphosphate" evidence="8">
    <location>
        <position position="56"/>
    </location>
</feature>
<evidence type="ECO:0000256" key="1">
    <source>
        <dbReference type="ARBA" id="ARBA00004496"/>
    </source>
</evidence>
<dbReference type="EMBL" id="APNK01000006">
    <property type="protein sequence ID" value="KEZ78093.1"/>
    <property type="molecule type" value="Genomic_DNA"/>
</dbReference>
<dbReference type="FunFam" id="1.10.10.10:FF:000099">
    <property type="entry name" value="Two-component system response regulator TorR"/>
    <property type="match status" value="1"/>
</dbReference>
<dbReference type="eggNOG" id="COG0745">
    <property type="taxonomic scope" value="Bacteria"/>
</dbReference>
<dbReference type="Gene3D" id="3.40.50.2300">
    <property type="match status" value="1"/>
</dbReference>
<evidence type="ECO:0000256" key="3">
    <source>
        <dbReference type="ARBA" id="ARBA00022553"/>
    </source>
</evidence>
<evidence type="ECO:0000256" key="7">
    <source>
        <dbReference type="ARBA" id="ARBA00023163"/>
    </source>
</evidence>
<feature type="domain" description="OmpR/PhoB-type" evidence="11">
    <location>
        <begin position="135"/>
        <end position="235"/>
    </location>
</feature>
<dbReference type="GO" id="GO:0032993">
    <property type="term" value="C:protein-DNA complex"/>
    <property type="evidence" value="ECO:0007669"/>
    <property type="project" value="TreeGrafter"/>
</dbReference>
<evidence type="ECO:0000256" key="8">
    <source>
        <dbReference type="PROSITE-ProRule" id="PRU00169"/>
    </source>
</evidence>
<dbReference type="SMART" id="SM00862">
    <property type="entry name" value="Trans_reg_C"/>
    <property type="match status" value="1"/>
</dbReference>
<dbReference type="SMART" id="SM00448">
    <property type="entry name" value="REC"/>
    <property type="match status" value="1"/>
</dbReference>
<sequence length="240" mass="26888">MAEPTPHLLVVDDHRDIRDSLARYLAGHGFRVSAAADAAAARRQVRDAALDLVILDIMMPGEDGLSLCRWLRETTAIPVILLTAVAEETDRVIGLEMGADDYVTKPFSPRELLARVRAVLRRAAALPTQRDAIEEQTVRFDRWVFHVARQELEDETGLSVTLSTGEFRLLLAFVRHPNRVLSREQLLDLTQGREAEVFDRSVDNQVSRLRRKIERDSAAPALIKTVWGGGYRFTPDVGPA</sequence>
<name>A0A084IN09_SALHC</name>
<dbReference type="RefSeq" id="WP_037335462.1">
    <property type="nucleotide sequence ID" value="NZ_APNK01000006.1"/>
</dbReference>